<feature type="binding site" evidence="7">
    <location>
        <position position="203"/>
    </location>
    <ligand>
        <name>ATP</name>
        <dbReference type="ChEBI" id="CHEBI:30616"/>
    </ligand>
</feature>
<name>A0ABM5SHG1_YERRO</name>
<dbReference type="InterPro" id="IPR003135">
    <property type="entry name" value="ATP-grasp_carboxylate-amine"/>
</dbReference>
<evidence type="ECO:0000313" key="9">
    <source>
        <dbReference type="EMBL" id="AJJ12646.1"/>
    </source>
</evidence>
<evidence type="ECO:0000256" key="4">
    <source>
        <dbReference type="ARBA" id="ARBA00022755"/>
    </source>
</evidence>
<dbReference type="Pfam" id="PF02222">
    <property type="entry name" value="ATP-grasp"/>
    <property type="match status" value="1"/>
</dbReference>
<feature type="binding site" evidence="7">
    <location>
        <begin position="160"/>
        <end position="165"/>
    </location>
    <ligand>
        <name>ATP</name>
        <dbReference type="ChEBI" id="CHEBI:30616"/>
    </ligand>
</feature>
<dbReference type="InterPro" id="IPR016185">
    <property type="entry name" value="PreATP-grasp_dom_sf"/>
</dbReference>
<sequence length="393" mass="42288">MLTIGTALRPNATRVMLLGSGELGKEVAIECQRLGLEVIAVDRYADAPAMHVAHRSHVINMLDGAALKQLVEQEKPHYIVPEIEAIATDMLVELEKMGQRVVPCAEATRLTMNREGIRRLAAETLQLPTSSYQFADTESAFRQAVSEIGYPCIVKPVMSSSGKGQSLIRTEDQLQTAWDYAQQGGRAGGGRVIVEGLVHFDFEITLLTISAVDGIHFCAPIGHRQEDGDYRESWQPQAMSDTALARAKAIASQVVTALGGYGLFGVELFVCGDEVIFSEVSPRPHDTGMVTLISQNMSEFALHVRAFLGLPIGTIRQYGAAASAVILPELTSQNIIYHGLETALVGDTQIRLFGKPEIAGKRRLGVALAVADDIETAIDVAIRAAGAVVVSGQ</sequence>
<dbReference type="InterPro" id="IPR054350">
    <property type="entry name" value="PurT/PurK_preATP-grasp"/>
</dbReference>
<feature type="binding site" evidence="7">
    <location>
        <begin position="362"/>
        <end position="363"/>
    </location>
    <ligand>
        <name>N(1)-(5-phospho-beta-D-ribosyl)glycinamide</name>
        <dbReference type="ChEBI" id="CHEBI:143788"/>
    </ligand>
</feature>
<dbReference type="PANTHER" id="PTHR43055:SF1">
    <property type="entry name" value="FORMATE-DEPENDENT PHOSPHORIBOSYLGLYCINAMIDE FORMYLTRANSFERASE"/>
    <property type="match status" value="1"/>
</dbReference>
<feature type="binding site" evidence="7">
    <location>
        <position position="114"/>
    </location>
    <ligand>
        <name>ATP</name>
        <dbReference type="ChEBI" id="CHEBI:30616"/>
    </ligand>
</feature>
<keyword evidence="5 7" id="KW-0067">ATP-binding</keyword>
<reference evidence="9 10" key="1">
    <citation type="journal article" date="2015" name="Genome Announc.">
        <title>Thirty-Two Complete Genome Assemblies of Nine Yersinia Species, Including Y. pestis, Y. pseudotuberculosis, and Y. enterocolitica.</title>
        <authorList>
            <person name="Johnson S.L."/>
            <person name="Daligault H.E."/>
            <person name="Davenport K.W."/>
            <person name="Jaissle J."/>
            <person name="Frey K.G."/>
            <person name="Ladner J.T."/>
            <person name="Broomall S.M."/>
            <person name="Bishop-Lilly K.A."/>
            <person name="Bruce D.C."/>
            <person name="Coyne S.R."/>
            <person name="Gibbons H.S."/>
            <person name="Lo C.C."/>
            <person name="Munk A.C."/>
            <person name="Rosenzweig C.N."/>
            <person name="Koroleva G.I."/>
            <person name="Palacios G.F."/>
            <person name="Redden C.L."/>
            <person name="Xu Y."/>
            <person name="Minogue T.D."/>
            <person name="Chain P.S."/>
        </authorList>
    </citation>
    <scope>NUCLEOTIDE SEQUENCE [LARGE SCALE GENOMIC DNA]</scope>
    <source>
        <strain evidence="9 10">YRA</strain>
    </source>
</reference>
<dbReference type="InterPro" id="IPR005862">
    <property type="entry name" value="PurT"/>
</dbReference>
<accession>A0ABM5SHG1</accession>
<evidence type="ECO:0000256" key="2">
    <source>
        <dbReference type="ARBA" id="ARBA00022723"/>
    </source>
</evidence>
<evidence type="ECO:0000256" key="3">
    <source>
        <dbReference type="ARBA" id="ARBA00022741"/>
    </source>
</evidence>
<organism evidence="9 10">
    <name type="scientific">Yersinia rohdei</name>
    <dbReference type="NCBI Taxonomy" id="29485"/>
    <lineage>
        <taxon>Bacteria</taxon>
        <taxon>Pseudomonadati</taxon>
        <taxon>Pseudomonadota</taxon>
        <taxon>Gammaproteobacteria</taxon>
        <taxon>Enterobacterales</taxon>
        <taxon>Yersiniaceae</taxon>
        <taxon>Yersinia</taxon>
    </lineage>
</organism>
<dbReference type="PANTHER" id="PTHR43055">
    <property type="entry name" value="FORMATE-DEPENDENT PHOSPHORIBOSYLGLYCINAMIDE FORMYLTRANSFERASE"/>
    <property type="match status" value="1"/>
</dbReference>
<dbReference type="Gene3D" id="3.30.470.20">
    <property type="entry name" value="ATP-grasp fold, B domain"/>
    <property type="match status" value="1"/>
</dbReference>
<protein>
    <recommendedName>
        <fullName evidence="7">Formate-dependent phosphoribosylglycinamide formyltransferase</fullName>
        <ecNumber evidence="7">6.3.1.21</ecNumber>
    </recommendedName>
    <alternativeName>
        <fullName evidence="7">5'-phosphoribosylglycinamide transformylase 2</fullName>
    </alternativeName>
    <alternativeName>
        <fullName evidence="7">Formate-dependent GAR transformylase</fullName>
    </alternativeName>
    <alternativeName>
        <fullName evidence="7">GAR transformylase 2</fullName>
        <shortName evidence="7">GART 2</shortName>
    </alternativeName>
    <alternativeName>
        <fullName evidence="7">Non-folate glycinamide ribonucleotide transformylase</fullName>
    </alternativeName>
    <alternativeName>
        <fullName evidence="7">Phosphoribosylglycinamide formyltransferase 2</fullName>
    </alternativeName>
</protein>
<dbReference type="NCBIfam" id="NF006766">
    <property type="entry name" value="PRK09288.1"/>
    <property type="match status" value="1"/>
</dbReference>
<dbReference type="Pfam" id="PF22660">
    <property type="entry name" value="RS_preATP-grasp-like"/>
    <property type="match status" value="1"/>
</dbReference>
<keyword evidence="4 7" id="KW-0658">Purine biosynthesis</keyword>
<comment type="similarity">
    <text evidence="7">Belongs to the PurK/PurT family.</text>
</comment>
<dbReference type="Gene3D" id="3.30.1490.20">
    <property type="entry name" value="ATP-grasp fold, A domain"/>
    <property type="match status" value="1"/>
</dbReference>
<evidence type="ECO:0000256" key="1">
    <source>
        <dbReference type="ARBA" id="ARBA00022598"/>
    </source>
</evidence>
<evidence type="ECO:0000256" key="5">
    <source>
        <dbReference type="ARBA" id="ARBA00022840"/>
    </source>
</evidence>
<dbReference type="NCBIfam" id="TIGR01142">
    <property type="entry name" value="purT"/>
    <property type="match status" value="1"/>
</dbReference>
<proteinExistence type="inferred from homology"/>
<evidence type="ECO:0000256" key="6">
    <source>
        <dbReference type="ARBA" id="ARBA00022842"/>
    </source>
</evidence>
<dbReference type="PROSITE" id="PS50975">
    <property type="entry name" value="ATP_GRASP"/>
    <property type="match status" value="1"/>
</dbReference>
<dbReference type="EMBL" id="CP009787">
    <property type="protein sequence ID" value="AJJ12646.1"/>
    <property type="molecule type" value="Genomic_DNA"/>
</dbReference>
<dbReference type="InterPro" id="IPR013815">
    <property type="entry name" value="ATP_grasp_subdomain_1"/>
</dbReference>
<keyword evidence="6 7" id="KW-0460">Magnesium</keyword>
<feature type="binding site" evidence="7">
    <location>
        <position position="267"/>
    </location>
    <ligand>
        <name>Mg(2+)</name>
        <dbReference type="ChEBI" id="CHEBI:18420"/>
    </ligand>
</feature>
<dbReference type="InterPro" id="IPR048740">
    <property type="entry name" value="PurT_C"/>
</dbReference>
<dbReference type="InterPro" id="IPR011054">
    <property type="entry name" value="Rudment_hybrid_motif"/>
</dbReference>
<keyword evidence="3 7" id="KW-0547">Nucleotide-binding</keyword>
<comment type="pathway">
    <text evidence="7">Purine metabolism; IMP biosynthesis via de novo pathway; N(2)-formyl-N(1)-(5-phospho-D-ribosyl)glycinamide from N(1)-(5-phospho-D-ribosyl)glycinamide (formate route): step 1/1.</text>
</comment>
<keyword evidence="2 7" id="KW-0479">Metal-binding</keyword>
<dbReference type="Pfam" id="PF21244">
    <property type="entry name" value="PurT_C"/>
    <property type="match status" value="1"/>
</dbReference>
<keyword evidence="1 7" id="KW-0436">Ligase</keyword>
<dbReference type="SUPFAM" id="SSF52440">
    <property type="entry name" value="PreATP-grasp domain"/>
    <property type="match status" value="1"/>
</dbReference>
<keyword evidence="10" id="KW-1185">Reference proteome</keyword>
<feature type="binding site" evidence="7">
    <location>
        <position position="279"/>
    </location>
    <ligand>
        <name>Mg(2+)</name>
        <dbReference type="ChEBI" id="CHEBI:18420"/>
    </ligand>
</feature>
<evidence type="ECO:0000256" key="7">
    <source>
        <dbReference type="HAMAP-Rule" id="MF_01643"/>
    </source>
</evidence>
<dbReference type="RefSeq" id="WP_004713124.1">
    <property type="nucleotide sequence ID" value="NZ_CABIHU010000092.1"/>
</dbReference>
<comment type="catalytic activity">
    <reaction evidence="7">
        <text>N(1)-(5-phospho-beta-D-ribosyl)glycinamide + formate + ATP = N(2)-formyl-N(1)-(5-phospho-beta-D-ribosyl)glycinamide + ADP + phosphate + H(+)</text>
        <dbReference type="Rhea" id="RHEA:24829"/>
        <dbReference type="ChEBI" id="CHEBI:15378"/>
        <dbReference type="ChEBI" id="CHEBI:15740"/>
        <dbReference type="ChEBI" id="CHEBI:30616"/>
        <dbReference type="ChEBI" id="CHEBI:43474"/>
        <dbReference type="ChEBI" id="CHEBI:143788"/>
        <dbReference type="ChEBI" id="CHEBI:147286"/>
        <dbReference type="ChEBI" id="CHEBI:456216"/>
        <dbReference type="EC" id="6.3.1.21"/>
    </reaction>
</comment>
<feature type="binding site" evidence="7">
    <location>
        <position position="155"/>
    </location>
    <ligand>
        <name>ATP</name>
        <dbReference type="ChEBI" id="CHEBI:30616"/>
    </ligand>
</feature>
<dbReference type="HAMAP" id="MF_01643">
    <property type="entry name" value="PurT"/>
    <property type="match status" value="1"/>
</dbReference>
<dbReference type="Proteomes" id="UP000031914">
    <property type="component" value="Chromosome"/>
</dbReference>
<evidence type="ECO:0000259" key="8">
    <source>
        <dbReference type="PROSITE" id="PS50975"/>
    </source>
</evidence>
<feature type="binding site" evidence="7">
    <location>
        <position position="355"/>
    </location>
    <ligand>
        <name>N(1)-(5-phospho-beta-D-ribosyl)glycinamide</name>
        <dbReference type="ChEBI" id="CHEBI:143788"/>
    </ligand>
</feature>
<dbReference type="GeneID" id="45566183"/>
<dbReference type="InterPro" id="IPR011761">
    <property type="entry name" value="ATP-grasp"/>
</dbReference>
<dbReference type="SUPFAM" id="SSF56059">
    <property type="entry name" value="Glutathione synthetase ATP-binding domain-like"/>
    <property type="match status" value="1"/>
</dbReference>
<feature type="binding site" evidence="7">
    <location>
        <begin position="22"/>
        <end position="23"/>
    </location>
    <ligand>
        <name>N(1)-(5-phospho-beta-D-ribosyl)glycinamide</name>
        <dbReference type="ChEBI" id="CHEBI:143788"/>
    </ligand>
</feature>
<feature type="domain" description="ATP-grasp" evidence="8">
    <location>
        <begin position="119"/>
        <end position="308"/>
    </location>
</feature>
<feature type="binding site" evidence="7">
    <location>
        <position position="82"/>
    </location>
    <ligand>
        <name>N(1)-(5-phospho-beta-D-ribosyl)glycinamide</name>
        <dbReference type="ChEBI" id="CHEBI:143788"/>
    </ligand>
</feature>
<feature type="binding site" evidence="7">
    <location>
        <begin position="195"/>
        <end position="198"/>
    </location>
    <ligand>
        <name>ATP</name>
        <dbReference type="ChEBI" id="CHEBI:30616"/>
    </ligand>
</feature>
<comment type="function">
    <text evidence="7">Involved in the de novo purine biosynthesis. Catalyzes the transfer of formate to 5-phospho-ribosyl-glycinamide (GAR), producing 5-phospho-ribosyl-N-formylglycinamide (FGAR). Formate is provided by PurU via hydrolysis of 10-formyl-tetrahydrofolate.</text>
</comment>
<gene>
    <name evidence="7 9" type="primary">purT</name>
    <name evidence="9" type="ORF">CH64_842</name>
</gene>
<dbReference type="SUPFAM" id="SSF51246">
    <property type="entry name" value="Rudiment single hybrid motif"/>
    <property type="match status" value="1"/>
</dbReference>
<dbReference type="Gene3D" id="3.40.50.20">
    <property type="match status" value="1"/>
</dbReference>
<comment type="subunit">
    <text evidence="7">Homodimer.</text>
</comment>
<feature type="binding site" evidence="7">
    <location>
        <position position="286"/>
    </location>
    <ligand>
        <name>N(1)-(5-phospho-beta-D-ribosyl)glycinamide</name>
        <dbReference type="ChEBI" id="CHEBI:143788"/>
    </ligand>
</feature>
<dbReference type="EC" id="6.3.1.21" evidence="7"/>
<evidence type="ECO:0000313" key="10">
    <source>
        <dbReference type="Proteomes" id="UP000031914"/>
    </source>
</evidence>